<evidence type="ECO:0000313" key="3">
    <source>
        <dbReference type="EnsemblMetazoa" id="ISCW000508-PA"/>
    </source>
</evidence>
<dbReference type="EMBL" id="DS633933">
    <property type="protein sequence ID" value="EEC01395.1"/>
    <property type="molecule type" value="Genomic_DNA"/>
</dbReference>
<dbReference type="EMBL" id="ABJB010972945">
    <property type="status" value="NOT_ANNOTATED_CDS"/>
    <property type="molecule type" value="Genomic_DNA"/>
</dbReference>
<evidence type="ECO:0000256" key="1">
    <source>
        <dbReference type="SAM" id="SignalP"/>
    </source>
</evidence>
<evidence type="ECO:0000313" key="2">
    <source>
        <dbReference type="EMBL" id="EEC01395.1"/>
    </source>
</evidence>
<dbReference type="OMA" id="IDYTILW"/>
<organism>
    <name type="scientific">Ixodes scapularis</name>
    <name type="common">Black-legged tick</name>
    <name type="synonym">Deer tick</name>
    <dbReference type="NCBI Taxonomy" id="6945"/>
    <lineage>
        <taxon>Eukaryota</taxon>
        <taxon>Metazoa</taxon>
        <taxon>Ecdysozoa</taxon>
        <taxon>Arthropoda</taxon>
        <taxon>Chelicerata</taxon>
        <taxon>Arachnida</taxon>
        <taxon>Acari</taxon>
        <taxon>Parasitiformes</taxon>
        <taxon>Ixodida</taxon>
        <taxon>Ixodoidea</taxon>
        <taxon>Ixodidae</taxon>
        <taxon>Ixodinae</taxon>
        <taxon>Ixodes</taxon>
    </lineage>
</organism>
<dbReference type="InParanoid" id="B7P473"/>
<dbReference type="VEuPathDB" id="VectorBase:ISCP_002012"/>
<dbReference type="EnsemblMetazoa" id="ISCW000508-RA">
    <property type="protein sequence ID" value="ISCW000508-PA"/>
    <property type="gene ID" value="ISCW000508"/>
</dbReference>
<protein>
    <submittedName>
        <fullName evidence="2 3">Secreted protein, putative</fullName>
    </submittedName>
</protein>
<dbReference type="EMBL" id="ABJB011037593">
    <property type="status" value="NOT_ANNOTATED_CDS"/>
    <property type="molecule type" value="Genomic_DNA"/>
</dbReference>
<sequence>METRTAIVLVLFCSSCLIHQGEASTPSNPTKQFYDDMETRPILTYQCYHSGNSIDPPGSINYTILWDGTDSSTTDASGITWSAVAGTPNSYTRGSLSTHYDSASGVGKLSTSSVEEDLTVVEPFVGKALYLKIDLTSPNTDEVYKIYDVDYKCKNAKELLAQVCPDPCTWELTREV</sequence>
<dbReference type="AlphaFoldDB" id="B7P473"/>
<keyword evidence="4" id="KW-1185">Reference proteome</keyword>
<keyword evidence="1" id="KW-0732">Signal</keyword>
<evidence type="ECO:0000313" key="4">
    <source>
        <dbReference type="Proteomes" id="UP000001555"/>
    </source>
</evidence>
<dbReference type="Proteomes" id="UP000001555">
    <property type="component" value="Unassembled WGS sequence"/>
</dbReference>
<feature type="chain" id="PRO_5010825822" evidence="1">
    <location>
        <begin position="24"/>
        <end position="176"/>
    </location>
</feature>
<dbReference type="KEGG" id="isc:8024371"/>
<dbReference type="VEuPathDB" id="VectorBase:ISCI000508"/>
<proteinExistence type="predicted"/>
<dbReference type="HOGENOM" id="CLU_116448_0_0_1"/>
<reference evidence="2 4" key="1">
    <citation type="submission" date="2008-03" db="EMBL/GenBank/DDBJ databases">
        <title>Annotation of Ixodes scapularis.</title>
        <authorList>
            <consortium name="Ixodes scapularis Genome Project Consortium"/>
            <person name="Caler E."/>
            <person name="Hannick L.I."/>
            <person name="Bidwell S."/>
            <person name="Joardar V."/>
            <person name="Thiagarajan M."/>
            <person name="Amedeo P."/>
            <person name="Galinsky K.J."/>
            <person name="Schobel S."/>
            <person name="Inman J."/>
            <person name="Hostetler J."/>
            <person name="Miller J."/>
            <person name="Hammond M."/>
            <person name="Megy K."/>
            <person name="Lawson D."/>
            <person name="Kodira C."/>
            <person name="Sutton G."/>
            <person name="Meyer J."/>
            <person name="Hill C.A."/>
            <person name="Birren B."/>
            <person name="Nene V."/>
            <person name="Collins F."/>
            <person name="Alarcon-Chaidez F."/>
            <person name="Wikel S."/>
            <person name="Strausberg R."/>
        </authorList>
    </citation>
    <scope>NUCLEOTIDE SEQUENCE [LARGE SCALE GENOMIC DNA]</scope>
    <source>
        <strain evidence="4">Wikel</strain>
        <strain evidence="2">Wikel colony</strain>
    </source>
</reference>
<feature type="signal peptide" evidence="1">
    <location>
        <begin position="1"/>
        <end position="23"/>
    </location>
</feature>
<dbReference type="VEuPathDB" id="VectorBase:ISCW000508"/>
<reference evidence="3" key="2">
    <citation type="submission" date="2020-05" db="UniProtKB">
        <authorList>
            <consortium name="EnsemblMetazoa"/>
        </authorList>
    </citation>
    <scope>IDENTIFICATION</scope>
    <source>
        <strain evidence="3">wikel</strain>
    </source>
</reference>
<dbReference type="OrthoDB" id="10314767at2759"/>
<accession>B7P473</accession>
<dbReference type="PaxDb" id="6945-B7P473"/>
<gene>
    <name evidence="3" type="primary">8024371</name>
    <name evidence="2" type="ORF">IscW_ISCW000508</name>
</gene>
<name>B7P473_IXOSC</name>